<sequence length="352" mass="39147">MSINDETLRLARALRIRIDKDVDATVRAIVQSWARAWDELHATWSDAMMDLAQASTDGNWPSPWVIARAERAQAALAATMDSIVDLANFTGVTIIDKVGNVIEAVDPALAEILASQLPPLERAKIAATFNRLDELALDAMVNRTRQIITSDTRRLSRQAQDQMRRVLIRGVAVGDNPRVAAAEMLRRVEGAFNGGLTRAMVIARTEMLDAHREAARGWRVGNADVCTGWTWLAQLDRRTCPSCWAKHGSHHDIAEQGPEDHQQGRCTAVPTSKTWKQLGFDIDEPESLMPDARKVFDAMPRKDQLAVMGPARLKMLDDGDLDLPHLTQLKSTPGWRDSWVTTPVKDLRARIA</sequence>
<dbReference type="InterPro" id="IPR006528">
    <property type="entry name" value="Phage_head_morphogenesis_dom"/>
</dbReference>
<dbReference type="RefSeq" id="WP_118767924.1">
    <property type="nucleotide sequence ID" value="NZ_QWKP01000211.1"/>
</dbReference>
<evidence type="ECO:0000313" key="3">
    <source>
        <dbReference type="Proteomes" id="UP000283374"/>
    </source>
</evidence>
<protein>
    <submittedName>
        <fullName evidence="2">Phage head morphogenesis protein</fullName>
    </submittedName>
</protein>
<gene>
    <name evidence="2" type="ORF">D1825_13440</name>
</gene>
<reference evidence="2 3" key="1">
    <citation type="submission" date="2018-08" db="EMBL/GenBank/DDBJ databases">
        <title>Cellulomonas rhizosphaerae sp. nov., a novel actinomycete isolated from soil.</title>
        <authorList>
            <person name="Tian Y."/>
        </authorList>
    </citation>
    <scope>NUCLEOTIDE SEQUENCE [LARGE SCALE GENOMIC DNA]</scope>
    <source>
        <strain evidence="2 3">NEAU-TCZ24</strain>
    </source>
</reference>
<dbReference type="EMBL" id="QWKP01000211">
    <property type="protein sequence ID" value="RHA38731.1"/>
    <property type="molecule type" value="Genomic_DNA"/>
</dbReference>
<keyword evidence="3" id="KW-1185">Reference proteome</keyword>
<dbReference type="OrthoDB" id="3522453at2"/>
<evidence type="ECO:0000313" key="2">
    <source>
        <dbReference type="EMBL" id="RHA38731.1"/>
    </source>
</evidence>
<organism evidence="2 3">
    <name type="scientific">Cellulomonas rhizosphaerae</name>
    <dbReference type="NCBI Taxonomy" id="2293719"/>
    <lineage>
        <taxon>Bacteria</taxon>
        <taxon>Bacillati</taxon>
        <taxon>Actinomycetota</taxon>
        <taxon>Actinomycetes</taxon>
        <taxon>Micrococcales</taxon>
        <taxon>Cellulomonadaceae</taxon>
        <taxon>Cellulomonas</taxon>
    </lineage>
</organism>
<dbReference type="AlphaFoldDB" id="A0A413RJF6"/>
<accession>A0A413RJF6</accession>
<evidence type="ECO:0000259" key="1">
    <source>
        <dbReference type="Pfam" id="PF04233"/>
    </source>
</evidence>
<feature type="domain" description="Phage head morphogenesis" evidence="1">
    <location>
        <begin position="162"/>
        <end position="267"/>
    </location>
</feature>
<name>A0A413RJF6_9CELL</name>
<proteinExistence type="predicted"/>
<comment type="caution">
    <text evidence="2">The sequence shown here is derived from an EMBL/GenBank/DDBJ whole genome shotgun (WGS) entry which is preliminary data.</text>
</comment>
<dbReference type="Proteomes" id="UP000283374">
    <property type="component" value="Unassembled WGS sequence"/>
</dbReference>
<dbReference type="Pfam" id="PF04233">
    <property type="entry name" value="Phage_Mu_F"/>
    <property type="match status" value="1"/>
</dbReference>